<keyword evidence="1 4" id="KW-0349">Heme</keyword>
<dbReference type="SUPFAM" id="SSF46626">
    <property type="entry name" value="Cytochrome c"/>
    <property type="match status" value="1"/>
</dbReference>
<organism evidence="7 8">
    <name type="scientific">Hirschia litorea</name>
    <dbReference type="NCBI Taxonomy" id="1199156"/>
    <lineage>
        <taxon>Bacteria</taxon>
        <taxon>Pseudomonadati</taxon>
        <taxon>Pseudomonadota</taxon>
        <taxon>Alphaproteobacteria</taxon>
        <taxon>Hyphomonadales</taxon>
        <taxon>Hyphomonadaceae</taxon>
        <taxon>Hirschia</taxon>
    </lineage>
</organism>
<feature type="chain" id="PRO_5045260653" evidence="5">
    <location>
        <begin position="28"/>
        <end position="484"/>
    </location>
</feature>
<protein>
    <submittedName>
        <fullName evidence="7">PQQ-dependent sugar dehydrogenase</fullName>
    </submittedName>
</protein>
<keyword evidence="8" id="KW-1185">Reference proteome</keyword>
<dbReference type="Gene3D" id="1.10.760.10">
    <property type="entry name" value="Cytochrome c-like domain"/>
    <property type="match status" value="1"/>
</dbReference>
<feature type="signal peptide" evidence="5">
    <location>
        <begin position="1"/>
        <end position="27"/>
    </location>
</feature>
<dbReference type="RefSeq" id="WP_382168445.1">
    <property type="nucleotide sequence ID" value="NZ_JBHTBR010000005.1"/>
</dbReference>
<evidence type="ECO:0000256" key="3">
    <source>
        <dbReference type="ARBA" id="ARBA00023004"/>
    </source>
</evidence>
<keyword evidence="5" id="KW-0732">Signal</keyword>
<dbReference type="Gene3D" id="2.120.10.30">
    <property type="entry name" value="TolB, C-terminal domain"/>
    <property type="match status" value="1"/>
</dbReference>
<keyword evidence="2 4" id="KW-0479">Metal-binding</keyword>
<feature type="domain" description="Cytochrome c" evidence="6">
    <location>
        <begin position="27"/>
        <end position="110"/>
    </location>
</feature>
<dbReference type="Pfam" id="PF07995">
    <property type="entry name" value="GSDH"/>
    <property type="match status" value="1"/>
</dbReference>
<proteinExistence type="predicted"/>
<dbReference type="InterPro" id="IPR011042">
    <property type="entry name" value="6-blade_b-propeller_TolB-like"/>
</dbReference>
<keyword evidence="3 4" id="KW-0408">Iron</keyword>
<dbReference type="Pfam" id="PF13442">
    <property type="entry name" value="Cytochrome_CBB3"/>
    <property type="match status" value="1"/>
</dbReference>
<dbReference type="Proteomes" id="UP001596492">
    <property type="component" value="Unassembled WGS sequence"/>
</dbReference>
<dbReference type="PANTHER" id="PTHR19328:SF75">
    <property type="entry name" value="ALDOSE SUGAR DEHYDROGENASE YLII"/>
    <property type="match status" value="1"/>
</dbReference>
<dbReference type="InterPro" id="IPR036909">
    <property type="entry name" value="Cyt_c-like_dom_sf"/>
</dbReference>
<sequence length="484" mass="53432">MNMPKAKFFLPLTSLLAGVCLAPMASAQVNNGIGAVKQIYQENCAACHGENLKGAIGPSLLDEVWIHGNSNKQITHSIAQGYPEKEMPGFAEILSDDEIRSLVIYMAEEKSLAEKSSETKTQVSPDHVYSSQYANFKLEPVIKTKGEIWSMEFLPDGSFFATELKGKLLQISKDGKAKSVKKIPKVWAKGQGGLLDVKLHPNYAENGWVYLSMAVKAGKNSAGSDIGMTQIVRGRVIDGCWEDQEILFQFKPEHATAPNHHFGSRIEFFDGYLYFSVGERGDQDKAQLLDWPHGKIHRLHDDGRVPEDNPFVDVEGAYPSIWSYGHRNPQGMTVGGPDGALYTTEHGPRGGDELNRPERGKNYGWPVITYGMNYDGTAVTALTAKDGMEQPLHYWVPSIATAGLTSVESEDFADWNGDLLAAGLQSEELHRLRVDGSRVVEDEILFKGLGRIRDVIQGADGHIYAVVNEERRGPSVVYRLLPVD</sequence>
<comment type="caution">
    <text evidence="7">The sequence shown here is derived from an EMBL/GenBank/DDBJ whole genome shotgun (WGS) entry which is preliminary data.</text>
</comment>
<evidence type="ECO:0000313" key="8">
    <source>
        <dbReference type="Proteomes" id="UP001596492"/>
    </source>
</evidence>
<accession>A0ABW2IPC7</accession>
<gene>
    <name evidence="7" type="ORF">ACFQS8_14065</name>
</gene>
<evidence type="ECO:0000256" key="4">
    <source>
        <dbReference type="PROSITE-ProRule" id="PRU00433"/>
    </source>
</evidence>
<dbReference type="SUPFAM" id="SSF50952">
    <property type="entry name" value="Soluble quinoprotein glucose dehydrogenase"/>
    <property type="match status" value="1"/>
</dbReference>
<dbReference type="InterPro" id="IPR011041">
    <property type="entry name" value="Quinoprot_gluc/sorb_DH_b-prop"/>
</dbReference>
<dbReference type="InterPro" id="IPR009056">
    <property type="entry name" value="Cyt_c-like_dom"/>
</dbReference>
<dbReference type="EMBL" id="JBHTBR010000005">
    <property type="protein sequence ID" value="MFC7292753.1"/>
    <property type="molecule type" value="Genomic_DNA"/>
</dbReference>
<dbReference type="InterPro" id="IPR012938">
    <property type="entry name" value="Glc/Sorbosone_DH"/>
</dbReference>
<dbReference type="PANTHER" id="PTHR19328">
    <property type="entry name" value="HEDGEHOG-INTERACTING PROTEIN"/>
    <property type="match status" value="1"/>
</dbReference>
<evidence type="ECO:0000256" key="5">
    <source>
        <dbReference type="SAM" id="SignalP"/>
    </source>
</evidence>
<evidence type="ECO:0000259" key="6">
    <source>
        <dbReference type="PROSITE" id="PS51007"/>
    </source>
</evidence>
<name>A0ABW2IPC7_9PROT</name>
<evidence type="ECO:0000313" key="7">
    <source>
        <dbReference type="EMBL" id="MFC7292753.1"/>
    </source>
</evidence>
<dbReference type="PROSITE" id="PS51007">
    <property type="entry name" value="CYTC"/>
    <property type="match status" value="1"/>
</dbReference>
<evidence type="ECO:0000256" key="1">
    <source>
        <dbReference type="ARBA" id="ARBA00022617"/>
    </source>
</evidence>
<reference evidence="8" key="1">
    <citation type="journal article" date="2019" name="Int. J. Syst. Evol. Microbiol.">
        <title>The Global Catalogue of Microorganisms (GCM) 10K type strain sequencing project: providing services to taxonomists for standard genome sequencing and annotation.</title>
        <authorList>
            <consortium name="The Broad Institute Genomics Platform"/>
            <consortium name="The Broad Institute Genome Sequencing Center for Infectious Disease"/>
            <person name="Wu L."/>
            <person name="Ma J."/>
        </authorList>
    </citation>
    <scope>NUCLEOTIDE SEQUENCE [LARGE SCALE GENOMIC DNA]</scope>
    <source>
        <strain evidence="8">CCUG 51308</strain>
    </source>
</reference>
<evidence type="ECO:0000256" key="2">
    <source>
        <dbReference type="ARBA" id="ARBA00022723"/>
    </source>
</evidence>